<proteinExistence type="predicted"/>
<dbReference type="AlphaFoldDB" id="A0AAN8ZWH2"/>
<feature type="non-terminal residue" evidence="2">
    <location>
        <position position="1"/>
    </location>
</feature>
<organism evidence="2 3">
    <name type="scientific">Halocaridina rubra</name>
    <name type="common">Hawaiian red shrimp</name>
    <dbReference type="NCBI Taxonomy" id="373956"/>
    <lineage>
        <taxon>Eukaryota</taxon>
        <taxon>Metazoa</taxon>
        <taxon>Ecdysozoa</taxon>
        <taxon>Arthropoda</taxon>
        <taxon>Crustacea</taxon>
        <taxon>Multicrustacea</taxon>
        <taxon>Malacostraca</taxon>
        <taxon>Eumalacostraca</taxon>
        <taxon>Eucarida</taxon>
        <taxon>Decapoda</taxon>
        <taxon>Pleocyemata</taxon>
        <taxon>Caridea</taxon>
        <taxon>Atyoidea</taxon>
        <taxon>Atyidae</taxon>
        <taxon>Halocaridina</taxon>
    </lineage>
</organism>
<feature type="compositionally biased region" description="Basic and acidic residues" evidence="1">
    <location>
        <begin position="165"/>
        <end position="174"/>
    </location>
</feature>
<protein>
    <submittedName>
        <fullName evidence="2">Uncharacterized protein</fullName>
    </submittedName>
</protein>
<evidence type="ECO:0000256" key="1">
    <source>
        <dbReference type="SAM" id="MobiDB-lite"/>
    </source>
</evidence>
<dbReference type="EMBL" id="JAXCGZ010015109">
    <property type="protein sequence ID" value="KAK7071271.1"/>
    <property type="molecule type" value="Genomic_DNA"/>
</dbReference>
<dbReference type="Proteomes" id="UP001381693">
    <property type="component" value="Unassembled WGS sequence"/>
</dbReference>
<gene>
    <name evidence="2" type="ORF">SK128_016456</name>
</gene>
<feature type="region of interest" description="Disordered" evidence="1">
    <location>
        <begin position="148"/>
        <end position="186"/>
    </location>
</feature>
<name>A0AAN8ZWH2_HALRR</name>
<feature type="compositionally biased region" description="Polar residues" evidence="1">
    <location>
        <begin position="175"/>
        <end position="186"/>
    </location>
</feature>
<evidence type="ECO:0000313" key="3">
    <source>
        <dbReference type="Proteomes" id="UP001381693"/>
    </source>
</evidence>
<keyword evidence="3" id="KW-1185">Reference proteome</keyword>
<accession>A0AAN8ZWH2</accession>
<evidence type="ECO:0000313" key="2">
    <source>
        <dbReference type="EMBL" id="KAK7071271.1"/>
    </source>
</evidence>
<comment type="caution">
    <text evidence="2">The sequence shown here is derived from an EMBL/GenBank/DDBJ whole genome shotgun (WGS) entry which is preliminary data.</text>
</comment>
<sequence length="209" mass="23498">IEAAEKVQALECPHLRGLYPAQKVKKFVFYNSPYKLPTKPLFRDKCITAASQCTTKVEGKLVPIWEVLVYISGPPQVETKLGIWEIFKLQEYNPKPFRDPGPRIRLSGPGNPFSPQSTHTFAFTQIPTRTQFSTLLCHFLLSGTTHPSNWHDSEGRHKRYGPFSPEHHKPDHGESTSTSQENPNSAPSSCLISGFFSGVLKNYEAKSNI</sequence>
<reference evidence="2 3" key="1">
    <citation type="submission" date="2023-11" db="EMBL/GenBank/DDBJ databases">
        <title>Halocaridina rubra genome assembly.</title>
        <authorList>
            <person name="Smith C."/>
        </authorList>
    </citation>
    <scope>NUCLEOTIDE SEQUENCE [LARGE SCALE GENOMIC DNA]</scope>
    <source>
        <strain evidence="2">EP-1</strain>
        <tissue evidence="2">Whole</tissue>
    </source>
</reference>